<dbReference type="AlphaFoldDB" id="A0A368UNN6"/>
<dbReference type="Pfam" id="PF13440">
    <property type="entry name" value="Polysacc_synt_3"/>
    <property type="match status" value="1"/>
</dbReference>
<evidence type="ECO:0000313" key="7">
    <source>
        <dbReference type="EMBL" id="RCW30399.1"/>
    </source>
</evidence>
<proteinExistence type="predicted"/>
<dbReference type="EMBL" id="QPIZ01000022">
    <property type="protein sequence ID" value="RCW30399.1"/>
    <property type="molecule type" value="Genomic_DNA"/>
</dbReference>
<sequence length="420" mass="48145">MKREKENILRTSLPLFSASLVGQGINFFLVFLLPIFFDKEEIGKFFVFSAIGLLLGSLVSWSSFNTILLSSSQKSAKMNLGISLLLGGGTSFFLYVFLYTLSVLNFDGFFFEGIFLLPFFVFMENASISFENYLNFQKAYAKIGRVKLVKAVSVFLLTILFGFLWDTYYSLVLAFMGGQVIVLVYQYVVAGTPHQLFRIQRKEIVFFFVRHRDILVFNSSLAIVSKSLIHLPTVLISLFYGEGIVALFGMAQRLISTPMGLLGGSVSVVFGKVCVEKFIDRERIFSYLIDSLRKILWLFVPFGLLVFFFVPLFFVPVFGQEWEAAGTIVRVLIPLSVIQNSIMPFTILNTILNFQKRIFIFYSFSLVVRMGLLFIIPYKVFQLDYISLLMLLSFSGVLHYLYYFKELFKQVKIYDHSIDD</sequence>
<reference evidence="7 8" key="1">
    <citation type="submission" date="2018-07" db="EMBL/GenBank/DDBJ databases">
        <title>Freshwater and sediment microbial communities from various areas in North America, analyzing microbe dynamics in response to fracking.</title>
        <authorList>
            <person name="Lamendella R."/>
        </authorList>
    </citation>
    <scope>NUCLEOTIDE SEQUENCE [LARGE SCALE GENOMIC DNA]</scope>
    <source>
        <strain evidence="7 8">160A</strain>
    </source>
</reference>
<feature type="transmembrane region" description="Helical" evidence="6">
    <location>
        <begin position="80"/>
        <end position="102"/>
    </location>
</feature>
<evidence type="ECO:0000256" key="6">
    <source>
        <dbReference type="SAM" id="Phobius"/>
    </source>
</evidence>
<feature type="transmembrane region" description="Helical" evidence="6">
    <location>
        <begin position="45"/>
        <end position="68"/>
    </location>
</feature>
<keyword evidence="5 6" id="KW-0472">Membrane</keyword>
<dbReference type="GO" id="GO:0005886">
    <property type="term" value="C:plasma membrane"/>
    <property type="evidence" value="ECO:0007669"/>
    <property type="project" value="UniProtKB-SubCell"/>
</dbReference>
<feature type="transmembrane region" description="Helical" evidence="6">
    <location>
        <begin position="295"/>
        <end position="319"/>
    </location>
</feature>
<keyword evidence="3 6" id="KW-0812">Transmembrane</keyword>
<evidence type="ECO:0000256" key="2">
    <source>
        <dbReference type="ARBA" id="ARBA00022475"/>
    </source>
</evidence>
<name>A0A368UNN6_9BACT</name>
<feature type="transmembrane region" description="Helical" evidence="6">
    <location>
        <begin position="359"/>
        <end position="379"/>
    </location>
</feature>
<evidence type="ECO:0000256" key="4">
    <source>
        <dbReference type="ARBA" id="ARBA00022989"/>
    </source>
</evidence>
<dbReference type="InterPro" id="IPR050833">
    <property type="entry name" value="Poly_Biosynth_Transport"/>
</dbReference>
<feature type="transmembrane region" description="Helical" evidence="6">
    <location>
        <begin position="228"/>
        <end position="248"/>
    </location>
</feature>
<dbReference type="Proteomes" id="UP000252733">
    <property type="component" value="Unassembled WGS sequence"/>
</dbReference>
<gene>
    <name evidence="7" type="ORF">DFO77_12249</name>
</gene>
<feature type="transmembrane region" description="Helical" evidence="6">
    <location>
        <begin position="385"/>
        <end position="404"/>
    </location>
</feature>
<feature type="transmembrane region" description="Helical" evidence="6">
    <location>
        <begin position="12"/>
        <end position="33"/>
    </location>
</feature>
<evidence type="ECO:0000313" key="8">
    <source>
        <dbReference type="Proteomes" id="UP000252733"/>
    </source>
</evidence>
<feature type="transmembrane region" description="Helical" evidence="6">
    <location>
        <begin position="254"/>
        <end position="275"/>
    </location>
</feature>
<feature type="transmembrane region" description="Helical" evidence="6">
    <location>
        <begin position="148"/>
        <end position="165"/>
    </location>
</feature>
<feature type="transmembrane region" description="Helical" evidence="6">
    <location>
        <begin position="171"/>
        <end position="192"/>
    </location>
</feature>
<accession>A0A368UNN6</accession>
<comment type="subcellular location">
    <subcellularLocation>
        <location evidence="1">Cell membrane</location>
        <topology evidence="1">Multi-pass membrane protein</topology>
    </subcellularLocation>
</comment>
<dbReference type="PANTHER" id="PTHR30250">
    <property type="entry name" value="PST FAMILY PREDICTED COLANIC ACID TRANSPORTER"/>
    <property type="match status" value="1"/>
</dbReference>
<evidence type="ECO:0000256" key="1">
    <source>
        <dbReference type="ARBA" id="ARBA00004651"/>
    </source>
</evidence>
<feature type="transmembrane region" description="Helical" evidence="6">
    <location>
        <begin position="331"/>
        <end position="352"/>
    </location>
</feature>
<feature type="transmembrane region" description="Helical" evidence="6">
    <location>
        <begin position="108"/>
        <end position="127"/>
    </location>
</feature>
<keyword evidence="4 6" id="KW-1133">Transmembrane helix</keyword>
<dbReference type="RefSeq" id="WP_114437640.1">
    <property type="nucleotide sequence ID" value="NZ_QPIZ01000022.1"/>
</dbReference>
<keyword evidence="2" id="KW-1003">Cell membrane</keyword>
<comment type="caution">
    <text evidence="7">The sequence shown here is derived from an EMBL/GenBank/DDBJ whole genome shotgun (WGS) entry which is preliminary data.</text>
</comment>
<protein>
    <submittedName>
        <fullName evidence="7">O-antigen/teichoic acid export membrane protein</fullName>
    </submittedName>
</protein>
<evidence type="ECO:0000256" key="3">
    <source>
        <dbReference type="ARBA" id="ARBA00022692"/>
    </source>
</evidence>
<keyword evidence="8" id="KW-1185">Reference proteome</keyword>
<dbReference type="PANTHER" id="PTHR30250:SF11">
    <property type="entry name" value="O-ANTIGEN TRANSPORTER-RELATED"/>
    <property type="match status" value="1"/>
</dbReference>
<evidence type="ECO:0000256" key="5">
    <source>
        <dbReference type="ARBA" id="ARBA00023136"/>
    </source>
</evidence>
<organism evidence="7 8">
    <name type="scientific">Marinilabilia salmonicolor</name>
    <dbReference type="NCBI Taxonomy" id="989"/>
    <lineage>
        <taxon>Bacteria</taxon>
        <taxon>Pseudomonadati</taxon>
        <taxon>Bacteroidota</taxon>
        <taxon>Bacteroidia</taxon>
        <taxon>Marinilabiliales</taxon>
        <taxon>Marinilabiliaceae</taxon>
        <taxon>Marinilabilia</taxon>
    </lineage>
</organism>